<dbReference type="CTD" id="119392"/>
<keyword evidence="8" id="KW-0234">DNA repair</keyword>
<evidence type="ECO:0000256" key="10">
    <source>
        <dbReference type="ARBA" id="ARBA00033234"/>
    </source>
</evidence>
<dbReference type="GO" id="GO:0000724">
    <property type="term" value="P:double-strand break repair via homologous recombination"/>
    <property type="evidence" value="ECO:0007669"/>
    <property type="project" value="InterPro"/>
</dbReference>
<dbReference type="RefSeq" id="XP_038816497.1">
    <property type="nucleotide sequence ID" value="XM_038960569.1"/>
</dbReference>
<proteinExistence type="inferred from homology"/>
<keyword evidence="4" id="KW-0227">DNA damage</keyword>
<dbReference type="GO" id="GO:0003713">
    <property type="term" value="F:transcription coactivator activity"/>
    <property type="evidence" value="ECO:0007669"/>
    <property type="project" value="InterPro"/>
</dbReference>
<evidence type="ECO:0000256" key="9">
    <source>
        <dbReference type="ARBA" id="ARBA00023242"/>
    </source>
</evidence>
<keyword evidence="5" id="KW-0805">Transcription regulation</keyword>
<keyword evidence="7" id="KW-0804">Transcription</keyword>
<evidence type="ECO:0000256" key="8">
    <source>
        <dbReference type="ARBA" id="ARBA00023204"/>
    </source>
</evidence>
<dbReference type="Proteomes" id="UP000808372">
    <property type="component" value="Chromosome 22"/>
</dbReference>
<organism evidence="12 13">
    <name type="scientific">Salvelinus namaycush</name>
    <name type="common">Lake trout</name>
    <name type="synonym">Salmo namaycush</name>
    <dbReference type="NCBI Taxonomy" id="8040"/>
    <lineage>
        <taxon>Eukaryota</taxon>
        <taxon>Metazoa</taxon>
        <taxon>Chordata</taxon>
        <taxon>Craniata</taxon>
        <taxon>Vertebrata</taxon>
        <taxon>Euteleostomi</taxon>
        <taxon>Actinopterygii</taxon>
        <taxon>Neopterygii</taxon>
        <taxon>Teleostei</taxon>
        <taxon>Protacanthopterygii</taxon>
        <taxon>Salmoniformes</taxon>
        <taxon>Salmonidae</taxon>
        <taxon>Salmoninae</taxon>
        <taxon>Salvelinus</taxon>
    </lineage>
</organism>
<evidence type="ECO:0000256" key="3">
    <source>
        <dbReference type="ARBA" id="ARBA00014688"/>
    </source>
</evidence>
<dbReference type="Pfam" id="PF10376">
    <property type="entry name" value="Mei5"/>
    <property type="match status" value="1"/>
</dbReference>
<dbReference type="KEGG" id="snh:120017658"/>
<dbReference type="InterPro" id="IPR018468">
    <property type="entry name" value="SFR1/Mei5"/>
</dbReference>
<evidence type="ECO:0000256" key="2">
    <source>
        <dbReference type="ARBA" id="ARBA00008729"/>
    </source>
</evidence>
<dbReference type="GeneID" id="120017658"/>
<evidence type="ECO:0000313" key="12">
    <source>
        <dbReference type="Proteomes" id="UP000808372"/>
    </source>
</evidence>
<dbReference type="OrthoDB" id="10051617at2759"/>
<accession>A0A8U0P1F4</accession>
<evidence type="ECO:0000256" key="7">
    <source>
        <dbReference type="ARBA" id="ARBA00023163"/>
    </source>
</evidence>
<keyword evidence="9" id="KW-0539">Nucleus</keyword>
<evidence type="ECO:0000313" key="13">
    <source>
        <dbReference type="RefSeq" id="XP_038816497.1"/>
    </source>
</evidence>
<protein>
    <recommendedName>
        <fullName evidence="3">Swi5-dependent recombination DNA repair protein 1 homolog</fullName>
    </recommendedName>
    <alternativeName>
        <fullName evidence="10">Meiosis protein 5 homolog</fullName>
    </alternativeName>
</protein>
<sequence length="228" mass="25904">METTPKTTKSKPVYGTPCYSKSSPCESSSVQKPKQQMSSSLKERLKRSKRSFTSPVSVAKRLNIDDDQLPSTADKESEHGAKTDRQKNTDINRNERTPSECPETSERTPSECPETRRAGVPGPMPESAQPTPIDLLQLRDQLKREVKEGTERLRRLKMVKMYRSKNDLTQLRVLIDKWRSCSQAALYELQSDLPIDGRKASISQLIDLFGVEDSILHFDRTEEDFTNA</sequence>
<evidence type="ECO:0000256" key="11">
    <source>
        <dbReference type="SAM" id="MobiDB-lite"/>
    </source>
</evidence>
<gene>
    <name evidence="13" type="primary">sfr1</name>
</gene>
<keyword evidence="12" id="KW-1185">Reference proteome</keyword>
<dbReference type="InterPro" id="IPR042429">
    <property type="entry name" value="SFR1"/>
</dbReference>
<evidence type="ECO:0000256" key="4">
    <source>
        <dbReference type="ARBA" id="ARBA00022763"/>
    </source>
</evidence>
<feature type="region of interest" description="Disordered" evidence="11">
    <location>
        <begin position="1"/>
        <end position="133"/>
    </location>
</feature>
<dbReference type="PANTHER" id="PTHR28643">
    <property type="entry name" value="SWI5-DEPENDENT RECOMBINATION DNA REPAIR PROTEIN 1 HOMOLOG"/>
    <property type="match status" value="1"/>
</dbReference>
<evidence type="ECO:0000256" key="6">
    <source>
        <dbReference type="ARBA" id="ARBA00023054"/>
    </source>
</evidence>
<keyword evidence="6" id="KW-0175">Coiled coil</keyword>
<dbReference type="AlphaFoldDB" id="A0A8U0P1F4"/>
<comment type="subcellular location">
    <subcellularLocation>
        <location evidence="1">Nucleus</location>
    </subcellularLocation>
</comment>
<name>A0A8U0P1F4_SALNM</name>
<dbReference type="Gene3D" id="6.10.140.1020">
    <property type="match status" value="1"/>
</dbReference>
<comment type="similarity">
    <text evidence="2">Belongs to the SFR1/MEI5 family.</text>
</comment>
<evidence type="ECO:0000256" key="1">
    <source>
        <dbReference type="ARBA" id="ARBA00004123"/>
    </source>
</evidence>
<dbReference type="GO" id="GO:0032798">
    <property type="term" value="C:Swi5-Sfr1 complex"/>
    <property type="evidence" value="ECO:0007669"/>
    <property type="project" value="InterPro"/>
</dbReference>
<feature type="compositionally biased region" description="Basic and acidic residues" evidence="11">
    <location>
        <begin position="73"/>
        <end position="117"/>
    </location>
</feature>
<reference evidence="13" key="1">
    <citation type="submission" date="2025-08" db="UniProtKB">
        <authorList>
            <consortium name="RefSeq"/>
        </authorList>
    </citation>
    <scope>IDENTIFICATION</scope>
    <source>
        <tissue evidence="13">White muscle</tissue>
    </source>
</reference>
<evidence type="ECO:0000256" key="5">
    <source>
        <dbReference type="ARBA" id="ARBA00023015"/>
    </source>
</evidence>
<dbReference type="PANTHER" id="PTHR28643:SF1">
    <property type="entry name" value="SWI5-DEPENDENT RECOMBINATION DNA REPAIR PROTEIN 1 HOMOLOG"/>
    <property type="match status" value="1"/>
</dbReference>
<feature type="compositionally biased region" description="Low complexity" evidence="11">
    <location>
        <begin position="20"/>
        <end position="29"/>
    </location>
</feature>